<evidence type="ECO:0000313" key="1">
    <source>
        <dbReference type="EMBL" id="PPB81454.1"/>
    </source>
</evidence>
<reference evidence="1 2" key="1">
    <citation type="submission" date="2018-01" db="EMBL/GenBank/DDBJ databases">
        <title>Genomic Encyclopedia of Type Strains, Phase III (KMG-III): the genomes of soil and plant-associated and newly described type strains.</title>
        <authorList>
            <person name="Whitman W."/>
        </authorList>
    </citation>
    <scope>NUCLEOTIDE SEQUENCE [LARGE SCALE GENOMIC DNA]</scope>
    <source>
        <strain evidence="1 2">HKI456</strain>
    </source>
</reference>
<accession>A0A2P5K715</accession>
<dbReference type="AlphaFoldDB" id="A0A2P5K715"/>
<gene>
    <name evidence="1" type="ORF">B0O95_11927</name>
</gene>
<dbReference type="Proteomes" id="UP000243096">
    <property type="component" value="Unassembled WGS sequence"/>
</dbReference>
<protein>
    <submittedName>
        <fullName evidence="1">Uncharacterized protein</fullName>
    </submittedName>
</protein>
<evidence type="ECO:0000313" key="2">
    <source>
        <dbReference type="Proteomes" id="UP000243096"/>
    </source>
</evidence>
<comment type="caution">
    <text evidence="1">The sequence shown here is derived from an EMBL/GenBank/DDBJ whole genome shotgun (WGS) entry which is preliminary data.</text>
</comment>
<proteinExistence type="predicted"/>
<name>A0A2P5K715_9BURK</name>
<organism evidence="1 2">
    <name type="scientific">Mycetohabitans endofungorum</name>
    <dbReference type="NCBI Taxonomy" id="417203"/>
    <lineage>
        <taxon>Bacteria</taxon>
        <taxon>Pseudomonadati</taxon>
        <taxon>Pseudomonadota</taxon>
        <taxon>Betaproteobacteria</taxon>
        <taxon>Burkholderiales</taxon>
        <taxon>Burkholderiaceae</taxon>
        <taxon>Mycetohabitans</taxon>
    </lineage>
</organism>
<sequence length="72" mass="7950">MGTPAAEFEPPGTKQIGVALLERGTFRPVAENRQLIKLCELRGACQRDELVQPFSAAMRPANARLMRLAWIG</sequence>
<dbReference type="RefSeq" id="WP_146064094.1">
    <property type="nucleotide sequence ID" value="NZ_CP062179.1"/>
</dbReference>
<keyword evidence="2" id="KW-1185">Reference proteome</keyword>
<dbReference type="EMBL" id="PRDW01000019">
    <property type="protein sequence ID" value="PPB81454.1"/>
    <property type="molecule type" value="Genomic_DNA"/>
</dbReference>